<evidence type="ECO:0000313" key="1">
    <source>
        <dbReference type="EMBL" id="CAH9072043.1"/>
    </source>
</evidence>
<dbReference type="Proteomes" id="UP001152484">
    <property type="component" value="Unassembled WGS sequence"/>
</dbReference>
<organism evidence="1 2">
    <name type="scientific">Cuscuta europaea</name>
    <name type="common">European dodder</name>
    <dbReference type="NCBI Taxonomy" id="41803"/>
    <lineage>
        <taxon>Eukaryota</taxon>
        <taxon>Viridiplantae</taxon>
        <taxon>Streptophyta</taxon>
        <taxon>Embryophyta</taxon>
        <taxon>Tracheophyta</taxon>
        <taxon>Spermatophyta</taxon>
        <taxon>Magnoliopsida</taxon>
        <taxon>eudicotyledons</taxon>
        <taxon>Gunneridae</taxon>
        <taxon>Pentapetalae</taxon>
        <taxon>asterids</taxon>
        <taxon>lamiids</taxon>
        <taxon>Solanales</taxon>
        <taxon>Convolvulaceae</taxon>
        <taxon>Cuscuteae</taxon>
        <taxon>Cuscuta</taxon>
        <taxon>Cuscuta subgen. Cuscuta</taxon>
    </lineage>
</organism>
<proteinExistence type="predicted"/>
<feature type="non-terminal residue" evidence="1">
    <location>
        <position position="189"/>
    </location>
</feature>
<keyword evidence="2" id="KW-1185">Reference proteome</keyword>
<dbReference type="Pfam" id="PF03004">
    <property type="entry name" value="Transposase_24"/>
    <property type="match status" value="1"/>
</dbReference>
<dbReference type="AlphaFoldDB" id="A0A9P0YQK0"/>
<name>A0A9P0YQK0_CUSEU</name>
<dbReference type="EMBL" id="CAMAPE010000008">
    <property type="protein sequence ID" value="CAH9072043.1"/>
    <property type="molecule type" value="Genomic_DNA"/>
</dbReference>
<evidence type="ECO:0000313" key="2">
    <source>
        <dbReference type="Proteomes" id="UP001152484"/>
    </source>
</evidence>
<dbReference type="InterPro" id="IPR004252">
    <property type="entry name" value="Probable_transposase_24"/>
</dbReference>
<accession>A0A9P0YQK0</accession>
<reference evidence="1" key="1">
    <citation type="submission" date="2022-07" db="EMBL/GenBank/DDBJ databases">
        <authorList>
            <person name="Macas J."/>
            <person name="Novak P."/>
            <person name="Neumann P."/>
        </authorList>
    </citation>
    <scope>NUCLEOTIDE SEQUENCE</scope>
</reference>
<protein>
    <submittedName>
        <fullName evidence="1">Uncharacterized protein</fullName>
    </submittedName>
</protein>
<dbReference type="OrthoDB" id="1326119at2759"/>
<gene>
    <name evidence="1" type="ORF">CEURO_LOCUS4166</name>
</gene>
<comment type="caution">
    <text evidence="1">The sequence shown here is derived from an EMBL/GenBank/DDBJ whole genome shotgun (WGS) entry which is preliminary data.</text>
</comment>
<sequence length="189" mass="21456">MFLITHTKKEDGSFVTPKAQKVFESYEELKSKDTTAKPQDLMLKAVGGRKKGGKVSGYGSASMYYFPCTSTTQDHSEKSYEDNLWKQRMSELEKSNNLLLETNKELLQFKQTASATIDQMQRSMCMFQPSQSMFPSMFPPQNIQQASVMGLLPQHQQQTSYMNDLLKQPQLGSYMSMLMPQAPQAIHAT</sequence>